<organism evidence="6 7">
    <name type="scientific">Methanococcoides methylutens MM1</name>
    <dbReference type="NCBI Taxonomy" id="1434104"/>
    <lineage>
        <taxon>Archaea</taxon>
        <taxon>Methanobacteriati</taxon>
        <taxon>Methanobacteriota</taxon>
        <taxon>Stenosarchaea group</taxon>
        <taxon>Methanomicrobia</taxon>
        <taxon>Methanosarcinales</taxon>
        <taxon>Methanosarcinaceae</taxon>
        <taxon>Methanococcoides</taxon>
    </lineage>
</organism>
<dbReference type="PANTHER" id="PTHR43335:SF4">
    <property type="entry name" value="ABC TRANSPORTER, ATP-BINDING PROTEIN"/>
    <property type="match status" value="1"/>
</dbReference>
<dbReference type="InterPro" id="IPR003593">
    <property type="entry name" value="AAA+_ATPase"/>
</dbReference>
<dbReference type="EMBL" id="CP009518">
    <property type="protein sequence ID" value="AKB84916.1"/>
    <property type="molecule type" value="Genomic_DNA"/>
</dbReference>
<dbReference type="GO" id="GO:0005524">
    <property type="term" value="F:ATP binding"/>
    <property type="evidence" value="ECO:0007669"/>
    <property type="project" value="UniProtKB-KW"/>
</dbReference>
<dbReference type="InterPro" id="IPR003439">
    <property type="entry name" value="ABC_transporter-like_ATP-bd"/>
</dbReference>
<dbReference type="RefSeq" id="WP_048205072.1">
    <property type="nucleotide sequence ID" value="NZ_CP009518.1"/>
</dbReference>
<keyword evidence="3" id="KW-0547">Nucleotide-binding</keyword>
<dbReference type="PROSITE" id="PS50893">
    <property type="entry name" value="ABC_TRANSPORTER_2"/>
    <property type="match status" value="1"/>
</dbReference>
<dbReference type="PANTHER" id="PTHR43335">
    <property type="entry name" value="ABC TRANSPORTER, ATP-BINDING PROTEIN"/>
    <property type="match status" value="1"/>
</dbReference>
<dbReference type="Pfam" id="PF00005">
    <property type="entry name" value="ABC_tran"/>
    <property type="match status" value="1"/>
</dbReference>
<dbReference type="PATRIC" id="fig|1434104.5.peg.937"/>
<reference evidence="6 7" key="1">
    <citation type="submission" date="2014-07" db="EMBL/GenBank/DDBJ databases">
        <title>Methanogenic archaea and the global carbon cycle.</title>
        <authorList>
            <person name="Henriksen J.R."/>
            <person name="Luke J."/>
            <person name="Reinhart S."/>
            <person name="Benedict M.N."/>
            <person name="Youngblut N.D."/>
            <person name="Metcalf M.E."/>
            <person name="Whitaker R.J."/>
            <person name="Metcalf W.W."/>
        </authorList>
    </citation>
    <scope>NUCLEOTIDE SEQUENCE [LARGE SCALE GENOMIC DNA]</scope>
    <source>
        <strain evidence="6 7">MM1</strain>
    </source>
</reference>
<dbReference type="InterPro" id="IPR027417">
    <property type="entry name" value="P-loop_NTPase"/>
</dbReference>
<dbReference type="CDD" id="cd03230">
    <property type="entry name" value="ABC_DR_subfamily_A"/>
    <property type="match status" value="1"/>
</dbReference>
<dbReference type="STRING" id="1434104.MCMEM_0863"/>
<dbReference type="Proteomes" id="UP000033048">
    <property type="component" value="Chromosome"/>
</dbReference>
<dbReference type="SUPFAM" id="SSF52540">
    <property type="entry name" value="P-loop containing nucleoside triphosphate hydrolases"/>
    <property type="match status" value="1"/>
</dbReference>
<evidence type="ECO:0000256" key="4">
    <source>
        <dbReference type="ARBA" id="ARBA00022840"/>
    </source>
</evidence>
<dbReference type="OrthoDB" id="87732at2157"/>
<evidence type="ECO:0000259" key="5">
    <source>
        <dbReference type="PROSITE" id="PS50893"/>
    </source>
</evidence>
<keyword evidence="2" id="KW-0813">Transport</keyword>
<protein>
    <submittedName>
        <fullName evidence="6">ABC transporter, ATP-binding protein</fullName>
    </submittedName>
</protein>
<feature type="domain" description="ABC transporter" evidence="5">
    <location>
        <begin position="5"/>
        <end position="231"/>
    </location>
</feature>
<keyword evidence="4 6" id="KW-0067">ATP-binding</keyword>
<evidence type="ECO:0000313" key="6">
    <source>
        <dbReference type="EMBL" id="AKB84916.1"/>
    </source>
</evidence>
<dbReference type="SMART" id="SM00382">
    <property type="entry name" value="AAA"/>
    <property type="match status" value="1"/>
</dbReference>
<evidence type="ECO:0000313" key="7">
    <source>
        <dbReference type="Proteomes" id="UP000033048"/>
    </source>
</evidence>
<accession>A0A0E3SQH4</accession>
<dbReference type="HOGENOM" id="CLU_000604_1_2_2"/>
<gene>
    <name evidence="6" type="ORF">MCMEM_0863</name>
</gene>
<evidence type="ECO:0000256" key="1">
    <source>
        <dbReference type="ARBA" id="ARBA00005417"/>
    </source>
</evidence>
<keyword evidence="7" id="KW-1185">Reference proteome</keyword>
<dbReference type="GO" id="GO:0016887">
    <property type="term" value="F:ATP hydrolysis activity"/>
    <property type="evidence" value="ECO:0007669"/>
    <property type="project" value="InterPro"/>
</dbReference>
<proteinExistence type="inferred from homology"/>
<sequence>MEKVLEIQDLTKRYDDFTAVDNVSLDINEGDLIGLLGHNGAGKTTLFVMLTGLTIQTSGSIKVLGEDIGKNIMMLKENISFLPDNTLYYENLTAKENLEYFCDLADADRSKVPELLEIVGMSKWADKKVGEFSKGMVQRIGFAQALVKDPKVIFLDEPTSGLDPEARVEMNQLLKKLNDRGIAIVISSHVLSEIKDICSKIAIMRQGKLVAFDTIENLRRKEKKNVILLETKDPDITMEVLSSIDSIKFVREGNIFRITSEEDVRERISSELNSRGVIILSLRYETEDLFDIFEKYYQVD</sequence>
<dbReference type="AlphaFoldDB" id="A0A0E3SQH4"/>
<comment type="similarity">
    <text evidence="1">Belongs to the ABC transporter superfamily.</text>
</comment>
<evidence type="ECO:0000256" key="2">
    <source>
        <dbReference type="ARBA" id="ARBA00022448"/>
    </source>
</evidence>
<evidence type="ECO:0000256" key="3">
    <source>
        <dbReference type="ARBA" id="ARBA00022741"/>
    </source>
</evidence>
<dbReference type="Gene3D" id="3.40.50.300">
    <property type="entry name" value="P-loop containing nucleotide triphosphate hydrolases"/>
    <property type="match status" value="1"/>
</dbReference>
<name>A0A0E3SQH4_METMT</name>
<dbReference type="KEGG" id="mmet:MCMEM_0863"/>
<dbReference type="GeneID" id="24893386"/>